<dbReference type="SUPFAM" id="SSF50939">
    <property type="entry name" value="Sialidases"/>
    <property type="match status" value="1"/>
</dbReference>
<proteinExistence type="predicted"/>
<organism evidence="2 3">
    <name type="scientific">Denitratimonas tolerans</name>
    <dbReference type="NCBI Taxonomy" id="1338420"/>
    <lineage>
        <taxon>Bacteria</taxon>
        <taxon>Pseudomonadati</taxon>
        <taxon>Pseudomonadota</taxon>
        <taxon>Gammaproteobacteria</taxon>
        <taxon>Lysobacterales</taxon>
        <taxon>Lysobacteraceae</taxon>
        <taxon>Denitratimonas</taxon>
    </lineage>
</organism>
<reference evidence="2 3" key="1">
    <citation type="journal article" date="2016" name="Antonie Van Leeuwenhoek">
        <title>Denitratimonas tolerans gen. nov., sp. nov., a denitrifying bacterium isolated from a bioreactor for tannery wastewater treatment.</title>
        <authorList>
            <person name="Han S.I."/>
            <person name="Kim J.O."/>
            <person name="Lee Y.R."/>
            <person name="Ekpeghere K.I."/>
            <person name="Koh S.C."/>
            <person name="Whang K.S."/>
        </authorList>
    </citation>
    <scope>NUCLEOTIDE SEQUENCE [LARGE SCALE GENOMIC DNA]</scope>
    <source>
        <strain evidence="2 3">KACC 17565</strain>
    </source>
</reference>
<comment type="caution">
    <text evidence="2">The sequence shown here is derived from an EMBL/GenBank/DDBJ whole genome shotgun (WGS) entry which is preliminary data.</text>
</comment>
<dbReference type="Gene3D" id="2.130.10.10">
    <property type="entry name" value="YVTN repeat-like/Quinoprotein amine dehydrogenase"/>
    <property type="match status" value="2"/>
</dbReference>
<name>A0AAW9R6D4_9GAMM</name>
<evidence type="ECO:0000313" key="2">
    <source>
        <dbReference type="EMBL" id="MEJ1249752.1"/>
    </source>
</evidence>
<evidence type="ECO:0008006" key="4">
    <source>
        <dbReference type="Google" id="ProtNLM"/>
    </source>
</evidence>
<dbReference type="Proteomes" id="UP001364472">
    <property type="component" value="Unassembled WGS sequence"/>
</dbReference>
<keyword evidence="3" id="KW-1185">Reference proteome</keyword>
<dbReference type="RefSeq" id="WP_337335470.1">
    <property type="nucleotide sequence ID" value="NZ_JBBDHC010000011.1"/>
</dbReference>
<dbReference type="PANTHER" id="PTHR47199:SF2">
    <property type="entry name" value="PHOTOSYSTEM II STABILITY_ASSEMBLY FACTOR HCF136, CHLOROPLASTIC"/>
    <property type="match status" value="1"/>
</dbReference>
<dbReference type="InterPro" id="IPR015943">
    <property type="entry name" value="WD40/YVTN_repeat-like_dom_sf"/>
</dbReference>
<dbReference type="CDD" id="cd15482">
    <property type="entry name" value="Sialidase_non-viral"/>
    <property type="match status" value="1"/>
</dbReference>
<dbReference type="AlphaFoldDB" id="A0AAW9R6D4"/>
<feature type="signal peptide" evidence="1">
    <location>
        <begin position="1"/>
        <end position="26"/>
    </location>
</feature>
<accession>A0AAW9R6D4</accession>
<evidence type="ECO:0000313" key="3">
    <source>
        <dbReference type="Proteomes" id="UP001364472"/>
    </source>
</evidence>
<protein>
    <recommendedName>
        <fullName evidence="4">Photosynthesis system II assembly factor Ycf48/Hcf136-like domain-containing protein</fullName>
    </recommendedName>
</protein>
<dbReference type="InterPro" id="IPR036278">
    <property type="entry name" value="Sialidase_sf"/>
</dbReference>
<feature type="chain" id="PRO_5043387439" description="Photosynthesis system II assembly factor Ycf48/Hcf136-like domain-containing protein" evidence="1">
    <location>
        <begin position="27"/>
        <end position="365"/>
    </location>
</feature>
<dbReference type="PANTHER" id="PTHR47199">
    <property type="entry name" value="PHOTOSYSTEM II STABILITY/ASSEMBLY FACTOR HCF136, CHLOROPLASTIC"/>
    <property type="match status" value="1"/>
</dbReference>
<dbReference type="EMBL" id="JBBDHC010000011">
    <property type="protein sequence ID" value="MEJ1249752.1"/>
    <property type="molecule type" value="Genomic_DNA"/>
</dbReference>
<keyword evidence="1" id="KW-0732">Signal</keyword>
<gene>
    <name evidence="2" type="ORF">WB794_08730</name>
</gene>
<sequence length="365" mass="37979">MQVIRIVSRRVALAVLGVSLAASASAAEPLHSEMMPLAVSRGLILDLAEAASRAVAVGDRGQILVSESRTEWRQVADVPTRATLTAVAAVGDAVWAVGHDGTILASRDGGLSWVLQREDVLDTGPDAAFDPRQGVPLLDILMLDADRGFAVGAYSQLLRTTDGGASWQFVSTASDAPEADPVDQGGAVGDEDNWTLSDADLAMGDVSDPHFNAIARTGSGALLIVGERGSAFRSRDGGDTWERTELPYGGSMFGLIGYEGEHALAFGMRGNVFETHDLGESWSAIETGTDLSLMGGAARGEGGFVLVGANGIVVLRDGAGEAVTNQVYANAAHETPVLAAVLARANRSLVVSGDKGVDQFAPRRQ</sequence>
<evidence type="ECO:0000256" key="1">
    <source>
        <dbReference type="SAM" id="SignalP"/>
    </source>
</evidence>